<evidence type="ECO:0000313" key="2">
    <source>
        <dbReference type="EMBL" id="PNP39072.1"/>
    </source>
</evidence>
<sequence>MMKNSGSDRRPYDIRRVSLMQPNKALSQDALARLSLYEEVNRQFAHEFPQTAWNTGNSFRLPWFFSPRSEQQEDMTTASADNTTSTSNSAVHMPAHDFEFITPTDYSHSAHNDDGDYFDVLSATTSPTTSLMSSPSELSDMPDPFTTLSADFDPHWDLDTFDSLFPWGNDQAQGAYHCAHSKRSKGICEANEQEQLEGSGLMVHPPLYECPTEHNMMLHPEREFRGSENHDIAEESRVDRKKMKNMNQIILNLNRLGSRLRDDARRQLYVMSDGCDASPLSFGEG</sequence>
<dbReference type="Proteomes" id="UP000236546">
    <property type="component" value="Unassembled WGS sequence"/>
</dbReference>
<feature type="region of interest" description="Disordered" evidence="1">
    <location>
        <begin position="70"/>
        <end position="89"/>
    </location>
</feature>
<comment type="caution">
    <text evidence="2">The sequence shown here is derived from an EMBL/GenBank/DDBJ whole genome shotgun (WGS) entry which is preliminary data.</text>
</comment>
<dbReference type="AlphaFoldDB" id="A0A2K0T0M8"/>
<dbReference type="OrthoDB" id="4899552at2759"/>
<accession>A0A2K0T0M8</accession>
<proteinExistence type="predicted"/>
<gene>
    <name evidence="2" type="ORF">TGAMA5MH_09300</name>
</gene>
<evidence type="ECO:0000256" key="1">
    <source>
        <dbReference type="SAM" id="MobiDB-lite"/>
    </source>
</evidence>
<evidence type="ECO:0000313" key="3">
    <source>
        <dbReference type="Proteomes" id="UP000236546"/>
    </source>
</evidence>
<reference evidence="2 3" key="1">
    <citation type="submission" date="2017-02" db="EMBL/GenBank/DDBJ databases">
        <title>Genomes of Trichoderma spp. with biocontrol activity.</title>
        <authorList>
            <person name="Gardiner D."/>
            <person name="Kazan K."/>
            <person name="Vos C."/>
            <person name="Harvey P."/>
        </authorList>
    </citation>
    <scope>NUCLEOTIDE SEQUENCE [LARGE SCALE GENOMIC DNA]</scope>
    <source>
        <strain evidence="2 3">A5MH</strain>
    </source>
</reference>
<organism evidence="2 3">
    <name type="scientific">Trichoderma gamsii</name>
    <dbReference type="NCBI Taxonomy" id="398673"/>
    <lineage>
        <taxon>Eukaryota</taxon>
        <taxon>Fungi</taxon>
        <taxon>Dikarya</taxon>
        <taxon>Ascomycota</taxon>
        <taxon>Pezizomycotina</taxon>
        <taxon>Sordariomycetes</taxon>
        <taxon>Hypocreomycetidae</taxon>
        <taxon>Hypocreales</taxon>
        <taxon>Hypocreaceae</taxon>
        <taxon>Trichoderma</taxon>
    </lineage>
</organism>
<feature type="compositionally biased region" description="Low complexity" evidence="1">
    <location>
        <begin position="76"/>
        <end position="89"/>
    </location>
</feature>
<dbReference type="EMBL" id="MTYH01000098">
    <property type="protein sequence ID" value="PNP39072.1"/>
    <property type="molecule type" value="Genomic_DNA"/>
</dbReference>
<name>A0A2K0T0M8_9HYPO</name>
<protein>
    <submittedName>
        <fullName evidence="2">Uncharacterized protein</fullName>
    </submittedName>
</protein>